<dbReference type="Proteomes" id="UP000694843">
    <property type="component" value="Unplaced"/>
</dbReference>
<dbReference type="InterPro" id="IPR000463">
    <property type="entry name" value="Fatty_acid-bd"/>
</dbReference>
<evidence type="ECO:0000256" key="2">
    <source>
        <dbReference type="ARBA" id="ARBA00023121"/>
    </source>
</evidence>
<evidence type="ECO:0000256" key="1">
    <source>
        <dbReference type="ARBA" id="ARBA00008390"/>
    </source>
</evidence>
<dbReference type="FunFam" id="2.40.128.20:FF:000001">
    <property type="entry name" value="Fatty acid-binding protein, adipocyte"/>
    <property type="match status" value="1"/>
</dbReference>
<dbReference type="PANTHER" id="PTHR11955">
    <property type="entry name" value="FATTY ACID BINDING PROTEIN"/>
    <property type="match status" value="1"/>
</dbReference>
<keyword evidence="3" id="KW-0813">Transport</keyword>
<feature type="domain" description="Cytosolic fatty-acid binding proteins" evidence="4">
    <location>
        <begin position="7"/>
        <end position="24"/>
    </location>
</feature>
<organism evidence="5 6">
    <name type="scientific">Hyalella azteca</name>
    <name type="common">Amphipod</name>
    <dbReference type="NCBI Taxonomy" id="294128"/>
    <lineage>
        <taxon>Eukaryota</taxon>
        <taxon>Metazoa</taxon>
        <taxon>Ecdysozoa</taxon>
        <taxon>Arthropoda</taxon>
        <taxon>Crustacea</taxon>
        <taxon>Multicrustacea</taxon>
        <taxon>Malacostraca</taxon>
        <taxon>Eumalacostraca</taxon>
        <taxon>Peracarida</taxon>
        <taxon>Amphipoda</taxon>
        <taxon>Senticaudata</taxon>
        <taxon>Talitrida</taxon>
        <taxon>Talitroidea</taxon>
        <taxon>Hyalellidae</taxon>
        <taxon>Hyalella</taxon>
    </lineage>
</organism>
<evidence type="ECO:0000313" key="5">
    <source>
        <dbReference type="Proteomes" id="UP000694843"/>
    </source>
</evidence>
<dbReference type="GO" id="GO:0005504">
    <property type="term" value="F:fatty acid binding"/>
    <property type="evidence" value="ECO:0007669"/>
    <property type="project" value="UniProtKB-ARBA"/>
</dbReference>
<dbReference type="PRINTS" id="PR00178">
    <property type="entry name" value="FATTYACIDBP"/>
</dbReference>
<dbReference type="PROSITE" id="PS00214">
    <property type="entry name" value="FABP"/>
    <property type="match status" value="1"/>
</dbReference>
<dbReference type="InterPro" id="IPR031259">
    <property type="entry name" value="ILBP"/>
</dbReference>
<dbReference type="Pfam" id="PF00061">
    <property type="entry name" value="Lipocalin"/>
    <property type="match status" value="1"/>
</dbReference>
<protein>
    <submittedName>
        <fullName evidence="6">Sodium/calcium exchanger regulatory protein 1</fullName>
    </submittedName>
</protein>
<keyword evidence="5" id="KW-1185">Reference proteome</keyword>
<name>A0A8B7NTY8_HYAAZ</name>
<dbReference type="InterPro" id="IPR012674">
    <property type="entry name" value="Calycin"/>
</dbReference>
<evidence type="ECO:0000259" key="4">
    <source>
        <dbReference type="PROSITE" id="PS00214"/>
    </source>
</evidence>
<gene>
    <name evidence="6" type="primary">LOC108673172</name>
</gene>
<dbReference type="GeneID" id="108673172"/>
<dbReference type="OMA" id="ECDMKGV"/>
<dbReference type="Gene3D" id="2.40.128.20">
    <property type="match status" value="1"/>
</dbReference>
<dbReference type="InterPro" id="IPR000566">
    <property type="entry name" value="Lipocln_cytosolic_FA-bd_dom"/>
</dbReference>
<dbReference type="OrthoDB" id="354351at2759"/>
<dbReference type="AlphaFoldDB" id="A0A8B7NTY8"/>
<reference evidence="6" key="1">
    <citation type="submission" date="2025-08" db="UniProtKB">
        <authorList>
            <consortium name="RefSeq"/>
        </authorList>
    </citation>
    <scope>IDENTIFICATION</scope>
    <source>
        <tissue evidence="6">Whole organism</tissue>
    </source>
</reference>
<keyword evidence="2" id="KW-0446">Lipid-binding</keyword>
<sequence>MAAKIVGKYKMESSEGFDEFMKALGVGLVMRKMASTATPSLEISENEGTYTMKTVTTFKTTEISFKLGEPFTETTADGRVVQSTITLDGNTMTHKQVGDKEKNEKDSILTRVFNDTGIDMECKVDDVVCKRIYKRQEE</sequence>
<dbReference type="SUPFAM" id="SSF50814">
    <property type="entry name" value="Lipocalins"/>
    <property type="match status" value="1"/>
</dbReference>
<comment type="similarity">
    <text evidence="1 3">Belongs to the calycin superfamily. Fatty-acid binding protein (FABP) family.</text>
</comment>
<evidence type="ECO:0000313" key="6">
    <source>
        <dbReference type="RefSeq" id="XP_018016451.1"/>
    </source>
</evidence>
<accession>A0A8B7NTY8</accession>
<dbReference type="KEGG" id="hazt:108673172"/>
<proteinExistence type="inferred from homology"/>
<evidence type="ECO:0000256" key="3">
    <source>
        <dbReference type="RuleBase" id="RU003696"/>
    </source>
</evidence>
<dbReference type="RefSeq" id="XP_018016451.1">
    <property type="nucleotide sequence ID" value="XM_018160962.2"/>
</dbReference>